<keyword evidence="4" id="KW-1185">Reference proteome</keyword>
<dbReference type="Proteomes" id="UP000075714">
    <property type="component" value="Unassembled WGS sequence"/>
</dbReference>
<sequence length="241" mass="25731">MASHTSTITQGPLAYDKPKGLAALLVPILCPPTDLLDMQRLLRGIIKAFVRLSAVLVTLSFLVVPAWLWLIRHEAAIGHTGDAVGIAVGGLLLLLAADATHRAVSSSEAKLQSSLITPNAKLATQLAQRYAAAFGNTAAPAAAGASATSTPGRSHTHHHHHHHHHQQDPLLREVKQRIIRLEGLVFGNELREADLSPDALHGRVQLLCTEVGVPFNGSGARPSTAELDRQLRVLEKELLGA</sequence>
<keyword evidence="2" id="KW-1133">Transmembrane helix</keyword>
<gene>
    <name evidence="3" type="ORF">GPECTOR_17g786</name>
</gene>
<keyword evidence="2" id="KW-0472">Membrane</keyword>
<proteinExistence type="predicted"/>
<dbReference type="OrthoDB" id="539881at2759"/>
<evidence type="ECO:0000313" key="4">
    <source>
        <dbReference type="Proteomes" id="UP000075714"/>
    </source>
</evidence>
<feature type="transmembrane region" description="Helical" evidence="2">
    <location>
        <begin position="76"/>
        <end position="97"/>
    </location>
</feature>
<name>A0A150GLG5_GONPE</name>
<accession>A0A150GLG5</accession>
<evidence type="ECO:0000256" key="2">
    <source>
        <dbReference type="SAM" id="Phobius"/>
    </source>
</evidence>
<protein>
    <submittedName>
        <fullName evidence="3">Uncharacterized protein</fullName>
    </submittedName>
</protein>
<dbReference type="EMBL" id="LSYV01000018">
    <property type="protein sequence ID" value="KXZ50150.1"/>
    <property type="molecule type" value="Genomic_DNA"/>
</dbReference>
<feature type="transmembrane region" description="Helical" evidence="2">
    <location>
        <begin position="48"/>
        <end position="70"/>
    </location>
</feature>
<feature type="region of interest" description="Disordered" evidence="1">
    <location>
        <begin position="142"/>
        <end position="171"/>
    </location>
</feature>
<feature type="compositionally biased region" description="Low complexity" evidence="1">
    <location>
        <begin position="142"/>
        <end position="152"/>
    </location>
</feature>
<dbReference type="AlphaFoldDB" id="A0A150GLG5"/>
<organism evidence="3 4">
    <name type="scientific">Gonium pectorale</name>
    <name type="common">Green alga</name>
    <dbReference type="NCBI Taxonomy" id="33097"/>
    <lineage>
        <taxon>Eukaryota</taxon>
        <taxon>Viridiplantae</taxon>
        <taxon>Chlorophyta</taxon>
        <taxon>core chlorophytes</taxon>
        <taxon>Chlorophyceae</taxon>
        <taxon>CS clade</taxon>
        <taxon>Chlamydomonadales</taxon>
        <taxon>Volvocaceae</taxon>
        <taxon>Gonium</taxon>
    </lineage>
</organism>
<comment type="caution">
    <text evidence="3">The sequence shown here is derived from an EMBL/GenBank/DDBJ whole genome shotgun (WGS) entry which is preliminary data.</text>
</comment>
<feature type="compositionally biased region" description="Basic residues" evidence="1">
    <location>
        <begin position="154"/>
        <end position="165"/>
    </location>
</feature>
<keyword evidence="2" id="KW-0812">Transmembrane</keyword>
<evidence type="ECO:0000313" key="3">
    <source>
        <dbReference type="EMBL" id="KXZ50150.1"/>
    </source>
</evidence>
<evidence type="ECO:0000256" key="1">
    <source>
        <dbReference type="SAM" id="MobiDB-lite"/>
    </source>
</evidence>
<reference evidence="4" key="1">
    <citation type="journal article" date="2016" name="Nat. Commun.">
        <title>The Gonium pectorale genome demonstrates co-option of cell cycle regulation during the evolution of multicellularity.</title>
        <authorList>
            <person name="Hanschen E.R."/>
            <person name="Marriage T.N."/>
            <person name="Ferris P.J."/>
            <person name="Hamaji T."/>
            <person name="Toyoda A."/>
            <person name="Fujiyama A."/>
            <person name="Neme R."/>
            <person name="Noguchi H."/>
            <person name="Minakuchi Y."/>
            <person name="Suzuki M."/>
            <person name="Kawai-Toyooka H."/>
            <person name="Smith D.R."/>
            <person name="Sparks H."/>
            <person name="Anderson J."/>
            <person name="Bakaric R."/>
            <person name="Luria V."/>
            <person name="Karger A."/>
            <person name="Kirschner M.W."/>
            <person name="Durand P.M."/>
            <person name="Michod R.E."/>
            <person name="Nozaki H."/>
            <person name="Olson B.J."/>
        </authorList>
    </citation>
    <scope>NUCLEOTIDE SEQUENCE [LARGE SCALE GENOMIC DNA]</scope>
    <source>
        <strain evidence="4">NIES-2863</strain>
    </source>
</reference>